<feature type="region of interest" description="Disordered" evidence="1">
    <location>
        <begin position="537"/>
        <end position="567"/>
    </location>
</feature>
<keyword evidence="4" id="KW-1185">Reference proteome</keyword>
<dbReference type="SUPFAM" id="SSF143990">
    <property type="entry name" value="YbiA-like"/>
    <property type="match status" value="1"/>
</dbReference>
<dbReference type="Proteomes" id="UP000799537">
    <property type="component" value="Unassembled WGS sequence"/>
</dbReference>
<dbReference type="EMBL" id="ML993598">
    <property type="protein sequence ID" value="KAF2166017.1"/>
    <property type="molecule type" value="Genomic_DNA"/>
</dbReference>
<name>A0A6A6CFK8_ZASCE</name>
<dbReference type="NCBIfam" id="TIGR02464">
    <property type="entry name" value="ribofla_fusion"/>
    <property type="match status" value="1"/>
</dbReference>
<feature type="compositionally biased region" description="Polar residues" evidence="1">
    <location>
        <begin position="112"/>
        <end position="123"/>
    </location>
</feature>
<reference evidence="3" key="1">
    <citation type="journal article" date="2020" name="Stud. Mycol.">
        <title>101 Dothideomycetes genomes: a test case for predicting lifestyles and emergence of pathogens.</title>
        <authorList>
            <person name="Haridas S."/>
            <person name="Albert R."/>
            <person name="Binder M."/>
            <person name="Bloem J."/>
            <person name="Labutti K."/>
            <person name="Salamov A."/>
            <person name="Andreopoulos B."/>
            <person name="Baker S."/>
            <person name="Barry K."/>
            <person name="Bills G."/>
            <person name="Bluhm B."/>
            <person name="Cannon C."/>
            <person name="Castanera R."/>
            <person name="Culley D."/>
            <person name="Daum C."/>
            <person name="Ezra D."/>
            <person name="Gonzalez J."/>
            <person name="Henrissat B."/>
            <person name="Kuo A."/>
            <person name="Liang C."/>
            <person name="Lipzen A."/>
            <person name="Lutzoni F."/>
            <person name="Magnuson J."/>
            <person name="Mondo S."/>
            <person name="Nolan M."/>
            <person name="Ohm R."/>
            <person name="Pangilinan J."/>
            <person name="Park H.-J."/>
            <person name="Ramirez L."/>
            <person name="Alfaro M."/>
            <person name="Sun H."/>
            <person name="Tritt A."/>
            <person name="Yoshinaga Y."/>
            <person name="Zwiers L.-H."/>
            <person name="Turgeon B."/>
            <person name="Goodwin S."/>
            <person name="Spatafora J."/>
            <person name="Crous P."/>
            <person name="Grigoriev I."/>
        </authorList>
    </citation>
    <scope>NUCLEOTIDE SEQUENCE</scope>
    <source>
        <strain evidence="3">ATCC 36951</strain>
    </source>
</reference>
<evidence type="ECO:0000256" key="1">
    <source>
        <dbReference type="SAM" id="MobiDB-lite"/>
    </source>
</evidence>
<dbReference type="OrthoDB" id="206452at2759"/>
<organism evidence="3 4">
    <name type="scientific">Zasmidium cellare ATCC 36951</name>
    <dbReference type="NCBI Taxonomy" id="1080233"/>
    <lineage>
        <taxon>Eukaryota</taxon>
        <taxon>Fungi</taxon>
        <taxon>Dikarya</taxon>
        <taxon>Ascomycota</taxon>
        <taxon>Pezizomycotina</taxon>
        <taxon>Dothideomycetes</taxon>
        <taxon>Dothideomycetidae</taxon>
        <taxon>Mycosphaerellales</taxon>
        <taxon>Mycosphaerellaceae</taxon>
        <taxon>Zasmidium</taxon>
    </lineage>
</organism>
<dbReference type="RefSeq" id="XP_033666906.1">
    <property type="nucleotide sequence ID" value="XM_033812987.1"/>
</dbReference>
<feature type="compositionally biased region" description="Polar residues" evidence="1">
    <location>
        <begin position="537"/>
        <end position="546"/>
    </location>
</feature>
<sequence>MSYLSNLPKTTTSSTTTPHQPPPPSTAFNLNKNSYPSASAVASHPLQASRHTDNRTTGTANGRRRVRACPRNKMTGDKRQKRRNTQRKDYTRNGEGQPPQKRAKLNEKTKKAGSQASVASKPSQDGGEVSPTPPAPAAAKGVKSRSKKQKVEDPDDSYSEKKPTAKKRKRNVDKNSGSPNAAEVEKPKKKPKTAAATKTPKKAPEHEATPKAPEQPPVILKLKNTRKPPTPTGEKPLFPAKPAENQAPKSPPGAEGYKQYNAEFQNFPPGEIQYNRTKGADATTWLVQYRERLEDGGQILFFNHKEHLGGPFAFLSNFFPSKFTQTDIHPTYTFRFVEQAYQYRKAVFIGFVGTRTSNISTPPLKSTDLVHVVLSDTLSPNEIARFGRLFARHPDTEWRAVWNSLWETAIDELLQQALTAKFEQNQDLKELLMMTGSFELVEASKQDHACGIGFYARHALGNESSWGTNLLGKMLMRVREEIREKEPGWPTTMAFEYFHAYEQMLAKKRSHSLSQEQEREERRRLWGLKAAWVAQGSQNSGSPASVNANTGTTSQGTAAAGNGPGPVQVYQRPYTTNKWNKNYDADTRYETLVKYFKDETKWKSGWKALITEQGAFQLLGDLLFCMKKGPTEQISLRMDHCLQILSSRNTHGLRDRFGGGFAEEDRSAISSIVEKYHTEHAHWDPIEFIRPEEE</sequence>
<feature type="compositionally biased region" description="Low complexity" evidence="1">
    <location>
        <begin position="8"/>
        <end position="18"/>
    </location>
</feature>
<gene>
    <name evidence="3" type="ORF">M409DRAFT_55368</name>
</gene>
<feature type="region of interest" description="Disordered" evidence="1">
    <location>
        <begin position="1"/>
        <end position="257"/>
    </location>
</feature>
<evidence type="ECO:0000313" key="4">
    <source>
        <dbReference type="Proteomes" id="UP000799537"/>
    </source>
</evidence>
<feature type="domain" description="NADAR" evidence="2">
    <location>
        <begin position="302"/>
        <end position="483"/>
    </location>
</feature>
<protein>
    <recommendedName>
        <fullName evidence="2">NADAR domain-containing protein</fullName>
    </recommendedName>
</protein>
<dbReference type="AlphaFoldDB" id="A0A6A6CFK8"/>
<dbReference type="GeneID" id="54566259"/>
<feature type="compositionally biased region" description="Low complexity" evidence="1">
    <location>
        <begin position="547"/>
        <end position="561"/>
    </location>
</feature>
<dbReference type="InterPro" id="IPR037238">
    <property type="entry name" value="YbiA-like_sf"/>
</dbReference>
<accession>A0A6A6CFK8</accession>
<evidence type="ECO:0000259" key="2">
    <source>
        <dbReference type="Pfam" id="PF08719"/>
    </source>
</evidence>
<feature type="compositionally biased region" description="Polar residues" evidence="1">
    <location>
        <begin position="27"/>
        <end position="37"/>
    </location>
</feature>
<dbReference type="Gene3D" id="1.10.357.40">
    <property type="entry name" value="YbiA-like"/>
    <property type="match status" value="1"/>
</dbReference>
<proteinExistence type="predicted"/>
<dbReference type="CDD" id="cd15457">
    <property type="entry name" value="NADAR"/>
    <property type="match status" value="1"/>
</dbReference>
<dbReference type="Pfam" id="PF08719">
    <property type="entry name" value="NADAR"/>
    <property type="match status" value="1"/>
</dbReference>
<evidence type="ECO:0000313" key="3">
    <source>
        <dbReference type="EMBL" id="KAF2166017.1"/>
    </source>
</evidence>
<dbReference type="InterPro" id="IPR012816">
    <property type="entry name" value="NADAR"/>
</dbReference>